<dbReference type="Pfam" id="PF04195">
    <property type="entry name" value="Transposase_28"/>
    <property type="match status" value="1"/>
</dbReference>
<name>A0ABQ5I126_9ASTR</name>
<gene>
    <name evidence="2" type="ORF">Tco_1082570</name>
</gene>
<dbReference type="EMBL" id="BQNB010020229">
    <property type="protein sequence ID" value="GJT93725.1"/>
    <property type="molecule type" value="Genomic_DNA"/>
</dbReference>
<dbReference type="PANTHER" id="PTHR31099">
    <property type="entry name" value="OS06G0165300 PROTEIN"/>
    <property type="match status" value="1"/>
</dbReference>
<organism evidence="2 3">
    <name type="scientific">Tanacetum coccineum</name>
    <dbReference type="NCBI Taxonomy" id="301880"/>
    <lineage>
        <taxon>Eukaryota</taxon>
        <taxon>Viridiplantae</taxon>
        <taxon>Streptophyta</taxon>
        <taxon>Embryophyta</taxon>
        <taxon>Tracheophyta</taxon>
        <taxon>Spermatophyta</taxon>
        <taxon>Magnoliopsida</taxon>
        <taxon>eudicotyledons</taxon>
        <taxon>Gunneridae</taxon>
        <taxon>Pentapetalae</taxon>
        <taxon>asterids</taxon>
        <taxon>campanulids</taxon>
        <taxon>Asterales</taxon>
        <taxon>Asteraceae</taxon>
        <taxon>Asteroideae</taxon>
        <taxon>Anthemideae</taxon>
        <taxon>Anthemidinae</taxon>
        <taxon>Tanacetum</taxon>
    </lineage>
</organism>
<feature type="domain" description="Transposase (putative) gypsy type" evidence="1">
    <location>
        <begin position="55"/>
        <end position="113"/>
    </location>
</feature>
<reference evidence="2" key="1">
    <citation type="journal article" date="2022" name="Int. J. Mol. Sci.">
        <title>Draft Genome of Tanacetum Coccineum: Genomic Comparison of Closely Related Tanacetum-Family Plants.</title>
        <authorList>
            <person name="Yamashiro T."/>
            <person name="Shiraishi A."/>
            <person name="Nakayama K."/>
            <person name="Satake H."/>
        </authorList>
    </citation>
    <scope>NUCLEOTIDE SEQUENCE</scope>
</reference>
<evidence type="ECO:0000313" key="2">
    <source>
        <dbReference type="EMBL" id="GJT93725.1"/>
    </source>
</evidence>
<dbReference type="PANTHER" id="PTHR31099:SF41">
    <property type="entry name" value="TRANSPOSASE (PUTATIVE), GYPSY TYPE-RELATED"/>
    <property type="match status" value="1"/>
</dbReference>
<comment type="caution">
    <text evidence="2">The sequence shown here is derived from an EMBL/GenBank/DDBJ whole genome shotgun (WGS) entry which is preliminary data.</text>
</comment>
<dbReference type="Proteomes" id="UP001151760">
    <property type="component" value="Unassembled WGS sequence"/>
</dbReference>
<reference evidence="2" key="2">
    <citation type="submission" date="2022-01" db="EMBL/GenBank/DDBJ databases">
        <authorList>
            <person name="Yamashiro T."/>
            <person name="Shiraishi A."/>
            <person name="Satake H."/>
            <person name="Nakayama K."/>
        </authorList>
    </citation>
    <scope>NUCLEOTIDE SEQUENCE</scope>
</reference>
<sequence length="694" mass="75979">MDLYHSRLTPDDLNDLIIKYKIPRDLHPRLPLEDFVMSEFSDDDIGIYHRMFDFSSVRIPFSSFLLALIKHYRVHFSQLGPLGLNKVITFEALCRSLHIEPTITVFRVFQTLCKTSGFFFIDRRAILDAMVWRHPDAAIDDPRPAAGSFNMADVHRLSAHVIKLRDMPEVMGLYDFLCLLEWTGAEVQEEPHLDVRSTLQRLPFYGTPPAATDVVIPDPTLEDLAAGTSSSKIVAKAKASQKRKASTSCATSSHILLVTPLRSAAVIPSLGNHGGSFVAPTAEGSNPQDSPGKGVMVDDAAALSAGASRPRLSSGPAPSFRNVSGDAIHMDFFPFSVVPYYATYHDPAICKTIVDQFPTPGEMVRVENLSDDQLTAKMSVLHCMMMSHGGELLTRYHRLNQSYYEYVLSTDSRLKGYEEKVSSLTGPRQKGKDRKKKIKSLTKSVDNLHSEVARLFAAFNQATVLEAEKDEEILRLKTTPPEFSPFFRGQFQGLVWKFLASDKFSRVQGELLSLAASAGFERGLSMHRTKDEFAAGLKKMTNFMPGALDRLAEASPLLVRPANVPVSREVCVSPPPKESTMTPASKSLELSTNDNFTASVVASKHNEEMVNVEVDGSDPKMTDDTATVKSSHAFMQCISVALDNAVKLVAVVGSGLVSSGPNDVVVALSIHEKGDGLDPSFAVGEEAAANPSGV</sequence>
<evidence type="ECO:0000313" key="3">
    <source>
        <dbReference type="Proteomes" id="UP001151760"/>
    </source>
</evidence>
<keyword evidence="3" id="KW-1185">Reference proteome</keyword>
<protein>
    <recommendedName>
        <fullName evidence="1">Transposase (putative) gypsy type domain-containing protein</fullName>
    </recommendedName>
</protein>
<proteinExistence type="predicted"/>
<accession>A0ABQ5I126</accession>
<evidence type="ECO:0000259" key="1">
    <source>
        <dbReference type="Pfam" id="PF04195"/>
    </source>
</evidence>
<dbReference type="InterPro" id="IPR007321">
    <property type="entry name" value="Transposase_28"/>
</dbReference>